<reference evidence="1" key="1">
    <citation type="submission" date="2020-02" db="EMBL/GenBank/DDBJ databases">
        <authorList>
            <person name="Meier V. D."/>
        </authorList>
    </citation>
    <scope>NUCLEOTIDE SEQUENCE</scope>
    <source>
        <strain evidence="1">AVDCRST_MAG94</strain>
    </source>
</reference>
<proteinExistence type="predicted"/>
<protein>
    <submittedName>
        <fullName evidence="1">Uncharacterized protein</fullName>
    </submittedName>
</protein>
<gene>
    <name evidence="1" type="ORF">AVDCRST_MAG94-3785</name>
</gene>
<accession>A0A6J4MTF3</accession>
<evidence type="ECO:0000313" key="1">
    <source>
        <dbReference type="EMBL" id="CAA9366755.1"/>
    </source>
</evidence>
<dbReference type="AlphaFoldDB" id="A0A6J4MTF3"/>
<sequence>MYQQEGPEVVTQGAVDLAVSEYIGRAMTALKQAR</sequence>
<organism evidence="1">
    <name type="scientific">uncultured Leptolyngbya sp</name>
    <dbReference type="NCBI Taxonomy" id="332963"/>
    <lineage>
        <taxon>Bacteria</taxon>
        <taxon>Bacillati</taxon>
        <taxon>Cyanobacteriota</taxon>
        <taxon>Cyanophyceae</taxon>
        <taxon>Leptolyngbyales</taxon>
        <taxon>Leptolyngbyaceae</taxon>
        <taxon>Leptolyngbya group</taxon>
        <taxon>Leptolyngbya</taxon>
        <taxon>environmental samples</taxon>
    </lineage>
</organism>
<dbReference type="EMBL" id="CADCTY010001310">
    <property type="protein sequence ID" value="CAA9366755.1"/>
    <property type="molecule type" value="Genomic_DNA"/>
</dbReference>
<name>A0A6J4MTF3_9CYAN</name>